<dbReference type="EMBL" id="BSPK01000072">
    <property type="protein sequence ID" value="GLS65480.1"/>
    <property type="molecule type" value="Genomic_DNA"/>
</dbReference>
<dbReference type="RefSeq" id="WP_147027986.1">
    <property type="nucleotide sequence ID" value="NZ_BJZU01000104.1"/>
</dbReference>
<evidence type="ECO:0000313" key="1">
    <source>
        <dbReference type="EMBL" id="GEP06440.1"/>
    </source>
</evidence>
<comment type="caution">
    <text evidence="1">The sequence shown here is derived from an EMBL/GenBank/DDBJ whole genome shotgun (WGS) entry which is preliminary data.</text>
</comment>
<reference evidence="1 3" key="3">
    <citation type="submission" date="2019-07" db="EMBL/GenBank/DDBJ databases">
        <title>Whole genome shotgun sequence of Methylobacterium oxalidis NBRC 107715.</title>
        <authorList>
            <person name="Hosoyama A."/>
            <person name="Uohara A."/>
            <person name="Ohji S."/>
            <person name="Ichikawa N."/>
        </authorList>
    </citation>
    <scope>NUCLEOTIDE SEQUENCE [LARGE SCALE GENOMIC DNA]</scope>
    <source>
        <strain evidence="1 3">NBRC 107715</strain>
    </source>
</reference>
<dbReference type="Proteomes" id="UP001156856">
    <property type="component" value="Unassembled WGS sequence"/>
</dbReference>
<gene>
    <name evidence="2" type="ORF">GCM10007888_38620</name>
    <name evidence="1" type="ORF">MOX02_44780</name>
</gene>
<dbReference type="EMBL" id="BJZU01000104">
    <property type="protein sequence ID" value="GEP06440.1"/>
    <property type="molecule type" value="Genomic_DNA"/>
</dbReference>
<dbReference type="Proteomes" id="UP000321960">
    <property type="component" value="Unassembled WGS sequence"/>
</dbReference>
<reference evidence="2" key="4">
    <citation type="submission" date="2023-01" db="EMBL/GenBank/DDBJ databases">
        <title>Draft genome sequence of Methylobacterium oxalidis strain NBRC 107715.</title>
        <authorList>
            <person name="Sun Q."/>
            <person name="Mori K."/>
        </authorList>
    </citation>
    <scope>NUCLEOTIDE SEQUENCE</scope>
    <source>
        <strain evidence="2">NBRC 107715</strain>
    </source>
</reference>
<dbReference type="OrthoDB" id="9907313at2"/>
<proteinExistence type="predicted"/>
<reference evidence="4" key="2">
    <citation type="journal article" date="2019" name="Int. J. Syst. Evol. Microbiol.">
        <title>The Global Catalogue of Microorganisms (GCM) 10K type strain sequencing project: providing services to taxonomists for standard genome sequencing and annotation.</title>
        <authorList>
            <consortium name="The Broad Institute Genomics Platform"/>
            <consortium name="The Broad Institute Genome Sequencing Center for Infectious Disease"/>
            <person name="Wu L."/>
            <person name="Ma J."/>
        </authorList>
    </citation>
    <scope>NUCLEOTIDE SEQUENCE [LARGE SCALE GENOMIC DNA]</scope>
    <source>
        <strain evidence="4">NBRC 107715</strain>
    </source>
</reference>
<evidence type="ECO:0000313" key="3">
    <source>
        <dbReference type="Proteomes" id="UP000321960"/>
    </source>
</evidence>
<dbReference type="AlphaFoldDB" id="A0A512J8Z7"/>
<reference evidence="2" key="1">
    <citation type="journal article" date="2014" name="Int. J. Syst. Evol. Microbiol.">
        <title>Complete genome of a new Firmicutes species belonging to the dominant human colonic microbiota ('Ruminococcus bicirculans') reveals two chromosomes and a selective capacity to utilize plant glucans.</title>
        <authorList>
            <consortium name="NISC Comparative Sequencing Program"/>
            <person name="Wegmann U."/>
            <person name="Louis P."/>
            <person name="Goesmann A."/>
            <person name="Henrissat B."/>
            <person name="Duncan S.H."/>
            <person name="Flint H.J."/>
        </authorList>
    </citation>
    <scope>NUCLEOTIDE SEQUENCE</scope>
    <source>
        <strain evidence="2">NBRC 107715</strain>
    </source>
</reference>
<keyword evidence="4" id="KW-1185">Reference proteome</keyword>
<sequence>MTRIPLGLPEPVQRIFVWCALGCHFVYEAGRWRIEPPASMRFPVGTAPTPIQDRTAHAAVLAGAPVTRAGDLFAADAGRAA</sequence>
<evidence type="ECO:0000313" key="2">
    <source>
        <dbReference type="EMBL" id="GLS65480.1"/>
    </source>
</evidence>
<accession>A0A512J8Z7</accession>
<protein>
    <submittedName>
        <fullName evidence="1">Uncharacterized protein</fullName>
    </submittedName>
</protein>
<organism evidence="1 3">
    <name type="scientific">Methylobacterium oxalidis</name>
    <dbReference type="NCBI Taxonomy" id="944322"/>
    <lineage>
        <taxon>Bacteria</taxon>
        <taxon>Pseudomonadati</taxon>
        <taxon>Pseudomonadota</taxon>
        <taxon>Alphaproteobacteria</taxon>
        <taxon>Hyphomicrobiales</taxon>
        <taxon>Methylobacteriaceae</taxon>
        <taxon>Methylobacterium</taxon>
    </lineage>
</organism>
<name>A0A512J8Z7_9HYPH</name>
<evidence type="ECO:0000313" key="4">
    <source>
        <dbReference type="Proteomes" id="UP001156856"/>
    </source>
</evidence>